<reference evidence="2 3" key="1">
    <citation type="submission" date="2024-01" db="EMBL/GenBank/DDBJ databases">
        <title>The genomes of 5 underutilized Papilionoideae crops provide insights into root nodulation and disease resistanc.</title>
        <authorList>
            <person name="Yuan L."/>
        </authorList>
    </citation>
    <scope>NUCLEOTIDE SEQUENCE [LARGE SCALE GENOMIC DNA]</scope>
    <source>
        <strain evidence="2">ZHUSHIDOU_FW_LH</strain>
        <tissue evidence="2">Leaf</tissue>
    </source>
</reference>
<proteinExistence type="predicted"/>
<dbReference type="EMBL" id="JAYWIO010000002">
    <property type="protein sequence ID" value="KAK7282646.1"/>
    <property type="molecule type" value="Genomic_DNA"/>
</dbReference>
<dbReference type="Proteomes" id="UP001372338">
    <property type="component" value="Unassembled WGS sequence"/>
</dbReference>
<gene>
    <name evidence="2" type="ORF">RIF29_11586</name>
</gene>
<name>A0AAN9IMF9_CROPI</name>
<evidence type="ECO:0000256" key="1">
    <source>
        <dbReference type="SAM" id="Phobius"/>
    </source>
</evidence>
<organism evidence="2 3">
    <name type="scientific">Crotalaria pallida</name>
    <name type="common">Smooth rattlebox</name>
    <name type="synonym">Crotalaria striata</name>
    <dbReference type="NCBI Taxonomy" id="3830"/>
    <lineage>
        <taxon>Eukaryota</taxon>
        <taxon>Viridiplantae</taxon>
        <taxon>Streptophyta</taxon>
        <taxon>Embryophyta</taxon>
        <taxon>Tracheophyta</taxon>
        <taxon>Spermatophyta</taxon>
        <taxon>Magnoliopsida</taxon>
        <taxon>eudicotyledons</taxon>
        <taxon>Gunneridae</taxon>
        <taxon>Pentapetalae</taxon>
        <taxon>rosids</taxon>
        <taxon>fabids</taxon>
        <taxon>Fabales</taxon>
        <taxon>Fabaceae</taxon>
        <taxon>Papilionoideae</taxon>
        <taxon>50 kb inversion clade</taxon>
        <taxon>genistoids sensu lato</taxon>
        <taxon>core genistoids</taxon>
        <taxon>Crotalarieae</taxon>
        <taxon>Crotalaria</taxon>
    </lineage>
</organism>
<feature type="transmembrane region" description="Helical" evidence="1">
    <location>
        <begin position="72"/>
        <end position="93"/>
    </location>
</feature>
<sequence length="101" mass="11876">MHIFFIIVCALAVPFSSPTWFIEVAHILFQLWLNLCIYQLSLLPSWENAHGWNRFANVALDCDSGGSFVYCIYLWEIFFLYCILIWGLFLTYVDLSFTLHL</sequence>
<evidence type="ECO:0000313" key="3">
    <source>
        <dbReference type="Proteomes" id="UP001372338"/>
    </source>
</evidence>
<accession>A0AAN9IMF9</accession>
<evidence type="ECO:0000313" key="2">
    <source>
        <dbReference type="EMBL" id="KAK7282646.1"/>
    </source>
</evidence>
<comment type="caution">
    <text evidence="2">The sequence shown here is derived from an EMBL/GenBank/DDBJ whole genome shotgun (WGS) entry which is preliminary data.</text>
</comment>
<keyword evidence="1" id="KW-0472">Membrane</keyword>
<protein>
    <submittedName>
        <fullName evidence="2">Uncharacterized protein</fullName>
    </submittedName>
</protein>
<dbReference type="AlphaFoldDB" id="A0AAN9IMF9"/>
<keyword evidence="3" id="KW-1185">Reference proteome</keyword>
<keyword evidence="1" id="KW-1133">Transmembrane helix</keyword>
<keyword evidence="1" id="KW-0812">Transmembrane</keyword>